<dbReference type="AlphaFoldDB" id="A0A644Z101"/>
<proteinExistence type="predicted"/>
<protein>
    <recommendedName>
        <fullName evidence="2">CsbD-like domain-containing protein</fullName>
    </recommendedName>
</protein>
<evidence type="ECO:0000313" key="1">
    <source>
        <dbReference type="EMBL" id="MPM34402.1"/>
    </source>
</evidence>
<name>A0A644Z101_9ZZZZ</name>
<evidence type="ECO:0008006" key="2">
    <source>
        <dbReference type="Google" id="ProtNLM"/>
    </source>
</evidence>
<dbReference type="EMBL" id="VSSQ01006962">
    <property type="protein sequence ID" value="MPM34402.1"/>
    <property type="molecule type" value="Genomic_DNA"/>
</dbReference>
<comment type="caution">
    <text evidence="1">The sequence shown here is derived from an EMBL/GenBank/DDBJ whole genome shotgun (WGS) entry which is preliminary data.</text>
</comment>
<gene>
    <name evidence="1" type="ORF">SDC9_80985</name>
</gene>
<sequence length="95" mass="10598">MNNFERTLKRTKNKVVGTIKQTAGKIAGDNVLELKGRMQSAGADLQKKTDVDDAIHQINKSAEQEKANFVHRVNGAKQSVAKKINDSLDEHELKR</sequence>
<accession>A0A644Z101</accession>
<organism evidence="1">
    <name type="scientific">bioreactor metagenome</name>
    <dbReference type="NCBI Taxonomy" id="1076179"/>
    <lineage>
        <taxon>unclassified sequences</taxon>
        <taxon>metagenomes</taxon>
        <taxon>ecological metagenomes</taxon>
    </lineage>
</organism>
<reference evidence="1" key="1">
    <citation type="submission" date="2019-08" db="EMBL/GenBank/DDBJ databases">
        <authorList>
            <person name="Kucharzyk K."/>
            <person name="Murdoch R.W."/>
            <person name="Higgins S."/>
            <person name="Loffler F."/>
        </authorList>
    </citation>
    <scope>NUCLEOTIDE SEQUENCE</scope>
</reference>